<sequence>MPYSPYRPRKINVILLGHIGIKNPPCPILLRSSKFLFLIEHLVYVSLCNPFFPQGSSKSRSQVPYQTLHIGLASNSPASPLELGHPVSVTTNGMFSCPDTAMAQITASTITSKRFRYLTPVVRSSLKPNACS</sequence>
<gene>
    <name evidence="1" type="ORF">F8388_016394</name>
</gene>
<protein>
    <submittedName>
        <fullName evidence="1">Uncharacterized protein</fullName>
    </submittedName>
</protein>
<reference evidence="1 2" key="1">
    <citation type="journal article" date="2020" name="bioRxiv">
        <title>Sequence and annotation of 42 cannabis genomes reveals extensive copy number variation in cannabinoid synthesis and pathogen resistance genes.</title>
        <authorList>
            <person name="Mckernan K.J."/>
            <person name="Helbert Y."/>
            <person name="Kane L.T."/>
            <person name="Ebling H."/>
            <person name="Zhang L."/>
            <person name="Liu B."/>
            <person name="Eaton Z."/>
            <person name="Mclaughlin S."/>
            <person name="Kingan S."/>
            <person name="Baybayan P."/>
            <person name="Concepcion G."/>
            <person name="Jordan M."/>
            <person name="Riva A."/>
            <person name="Barbazuk W."/>
            <person name="Harkins T."/>
        </authorList>
    </citation>
    <scope>NUCLEOTIDE SEQUENCE [LARGE SCALE GENOMIC DNA]</scope>
    <source>
        <strain evidence="2">cv. Jamaican Lion 4</strain>
        <tissue evidence="1">Leaf</tissue>
    </source>
</reference>
<comment type="caution">
    <text evidence="1">The sequence shown here is derived from an EMBL/GenBank/DDBJ whole genome shotgun (WGS) entry which is preliminary data.</text>
</comment>
<dbReference type="AlphaFoldDB" id="A0A7J6GT78"/>
<dbReference type="EMBL" id="JAATIP010000043">
    <property type="protein sequence ID" value="KAF4386142.1"/>
    <property type="molecule type" value="Genomic_DNA"/>
</dbReference>
<evidence type="ECO:0000313" key="2">
    <source>
        <dbReference type="Proteomes" id="UP000525078"/>
    </source>
</evidence>
<proteinExistence type="predicted"/>
<dbReference type="Proteomes" id="UP000525078">
    <property type="component" value="Unassembled WGS sequence"/>
</dbReference>
<accession>A0A7J6GT78</accession>
<evidence type="ECO:0000313" key="1">
    <source>
        <dbReference type="EMBL" id="KAF4386142.1"/>
    </source>
</evidence>
<organism evidence="1 2">
    <name type="scientific">Cannabis sativa</name>
    <name type="common">Hemp</name>
    <name type="synonym">Marijuana</name>
    <dbReference type="NCBI Taxonomy" id="3483"/>
    <lineage>
        <taxon>Eukaryota</taxon>
        <taxon>Viridiplantae</taxon>
        <taxon>Streptophyta</taxon>
        <taxon>Embryophyta</taxon>
        <taxon>Tracheophyta</taxon>
        <taxon>Spermatophyta</taxon>
        <taxon>Magnoliopsida</taxon>
        <taxon>eudicotyledons</taxon>
        <taxon>Gunneridae</taxon>
        <taxon>Pentapetalae</taxon>
        <taxon>rosids</taxon>
        <taxon>fabids</taxon>
        <taxon>Rosales</taxon>
        <taxon>Cannabaceae</taxon>
        <taxon>Cannabis</taxon>
    </lineage>
</organism>
<name>A0A7J6GT78_CANSA</name>